<evidence type="ECO:0000256" key="3">
    <source>
        <dbReference type="ARBA" id="ARBA00022763"/>
    </source>
</evidence>
<dbReference type="STRING" id="1231341.Abor_010_204"/>
<dbReference type="PANTHER" id="PTHR33693:SF1">
    <property type="entry name" value="TYPE-4 URACIL-DNA GLYCOSYLASE"/>
    <property type="match status" value="1"/>
</dbReference>
<keyword evidence="2" id="KW-0479">Metal-binding</keyword>
<gene>
    <name evidence="10" type="ORF">Abor_010_204</name>
    <name evidence="11" type="ORF">HK12_05055</name>
</gene>
<reference evidence="11 13" key="2">
    <citation type="submission" date="2014-06" db="EMBL/GenBank/DDBJ databases">
        <authorList>
            <person name="Ju J."/>
            <person name="Zhang J."/>
        </authorList>
    </citation>
    <scope>NUCLEOTIDE SEQUENCE [LARGE SCALE GENOMIC DNA]</scope>
    <source>
        <strain evidence="11">DmW_045</strain>
    </source>
</reference>
<comment type="caution">
    <text evidence="11">The sequence shown here is derived from an EMBL/GenBank/DDBJ whole genome shotgun (WGS) entry which is preliminary data.</text>
</comment>
<dbReference type="InterPro" id="IPR036895">
    <property type="entry name" value="Uracil-DNA_glycosylase-like_sf"/>
</dbReference>
<keyword evidence="5" id="KW-0408">Iron</keyword>
<name>A0A252A1L0_9PROT</name>
<dbReference type="Proteomes" id="UP000194639">
    <property type="component" value="Unassembled WGS sequence"/>
</dbReference>
<dbReference type="GO" id="GO:0097506">
    <property type="term" value="F:deaminated base DNA N-glycosylase activity"/>
    <property type="evidence" value="ECO:0007669"/>
    <property type="project" value="UniProtKB-ARBA"/>
</dbReference>
<accession>A0A0D6NJR2</accession>
<feature type="domain" description="Uracil-DNA glycosylase-like" evidence="9">
    <location>
        <begin position="131"/>
        <end position="281"/>
    </location>
</feature>
<keyword evidence="12" id="KW-1185">Reference proteome</keyword>
<evidence type="ECO:0000256" key="5">
    <source>
        <dbReference type="ARBA" id="ARBA00023004"/>
    </source>
</evidence>
<dbReference type="Gene3D" id="3.40.470.10">
    <property type="entry name" value="Uracil-DNA glycosylase-like domain"/>
    <property type="match status" value="1"/>
</dbReference>
<evidence type="ECO:0000256" key="7">
    <source>
        <dbReference type="ARBA" id="ARBA00023204"/>
    </source>
</evidence>
<dbReference type="Proteomes" id="UP000032670">
    <property type="component" value="Unassembled WGS sequence"/>
</dbReference>
<feature type="compositionally biased region" description="Low complexity" evidence="8">
    <location>
        <begin position="65"/>
        <end position="74"/>
    </location>
</feature>
<dbReference type="PANTHER" id="PTHR33693">
    <property type="entry name" value="TYPE-5 URACIL-DNA GLYCOSYLASE"/>
    <property type="match status" value="1"/>
</dbReference>
<dbReference type="InterPro" id="IPR051536">
    <property type="entry name" value="UDG_Type-4/5"/>
</dbReference>
<dbReference type="EMBL" id="JOMO01000023">
    <property type="protein sequence ID" value="OUI81364.1"/>
    <property type="molecule type" value="Genomic_DNA"/>
</dbReference>
<dbReference type="SMART" id="SM00986">
    <property type="entry name" value="UDG"/>
    <property type="match status" value="1"/>
</dbReference>
<dbReference type="RefSeq" id="WP_048840657.1">
    <property type="nucleotide sequence ID" value="NZ_BAMX01000010.1"/>
</dbReference>
<protein>
    <submittedName>
        <fullName evidence="10 11">DNA polymerase</fullName>
    </submittedName>
</protein>
<dbReference type="GO" id="GO:0046872">
    <property type="term" value="F:metal ion binding"/>
    <property type="evidence" value="ECO:0007669"/>
    <property type="project" value="UniProtKB-KW"/>
</dbReference>
<keyword evidence="7" id="KW-0234">DNA repair</keyword>
<dbReference type="Pfam" id="PF03167">
    <property type="entry name" value="UDG"/>
    <property type="match status" value="1"/>
</dbReference>
<evidence type="ECO:0000259" key="9">
    <source>
        <dbReference type="SMART" id="SM00986"/>
    </source>
</evidence>
<dbReference type="GO" id="GO:0051539">
    <property type="term" value="F:4 iron, 4 sulfur cluster binding"/>
    <property type="evidence" value="ECO:0007669"/>
    <property type="project" value="UniProtKB-KW"/>
</dbReference>
<dbReference type="CDD" id="cd10030">
    <property type="entry name" value="UDG-F4_TTUDGA_SPO1dp_like"/>
    <property type="match status" value="1"/>
</dbReference>
<evidence type="ECO:0000256" key="4">
    <source>
        <dbReference type="ARBA" id="ARBA00022801"/>
    </source>
</evidence>
<sequence>MNAALDLLRLYSEWGVDVAVGDTPLDLRRAYLTPLPAAHRPAAEPTARQYPNTPAHSAPPPTHAQPPAQQAPTLQRRRLQTQPDAPPILPQECIELAQAAAMQATTPEALHAAMQGFTACSLHKTAMHTLFPQGPRGAPLMIIGESPDADEDRSGTVFAGLNGDLLAQMLSPIGLKREDLLLATTLPWRPPGGRPPTDTELQVCKPFLQRAITLLAPQRLLLCGRLPARLLTGSTTPLPRQAWHPLTLGANTAPLPAMVIRNPLQLRASPTARKDIWQTLLVVAQTLQLNS</sequence>
<evidence type="ECO:0000256" key="6">
    <source>
        <dbReference type="ARBA" id="ARBA00023014"/>
    </source>
</evidence>
<reference evidence="10 12" key="1">
    <citation type="submission" date="2012-11" db="EMBL/GenBank/DDBJ databases">
        <title>Whole genome sequence of Acetobacter orientalis 21F-2.</title>
        <authorList>
            <person name="Azuma Y."/>
            <person name="Higashiura N."/>
            <person name="Hirakawa H."/>
            <person name="Matsushita K."/>
        </authorList>
    </citation>
    <scope>NUCLEOTIDE SEQUENCE [LARGE SCALE GENOMIC DNA]</scope>
    <source>
        <strain evidence="10 12">21F-2</strain>
    </source>
</reference>
<evidence type="ECO:0000256" key="2">
    <source>
        <dbReference type="ARBA" id="ARBA00022723"/>
    </source>
</evidence>
<evidence type="ECO:0000256" key="1">
    <source>
        <dbReference type="ARBA" id="ARBA00022485"/>
    </source>
</evidence>
<evidence type="ECO:0000313" key="11">
    <source>
        <dbReference type="EMBL" id="OUI81364.1"/>
    </source>
</evidence>
<evidence type="ECO:0000256" key="8">
    <source>
        <dbReference type="SAM" id="MobiDB-lite"/>
    </source>
</evidence>
<keyword evidence="4" id="KW-0378">Hydrolase</keyword>
<feature type="region of interest" description="Disordered" evidence="8">
    <location>
        <begin position="38"/>
        <end position="78"/>
    </location>
</feature>
<dbReference type="SUPFAM" id="SSF52141">
    <property type="entry name" value="Uracil-DNA glycosylase-like"/>
    <property type="match status" value="1"/>
</dbReference>
<dbReference type="EMBL" id="BAMX01000010">
    <property type="protein sequence ID" value="GAN65641.1"/>
    <property type="molecule type" value="Genomic_DNA"/>
</dbReference>
<evidence type="ECO:0000313" key="13">
    <source>
        <dbReference type="Proteomes" id="UP000194639"/>
    </source>
</evidence>
<keyword evidence="1" id="KW-0004">4Fe-4S</keyword>
<dbReference type="SMART" id="SM00987">
    <property type="entry name" value="UreE_C"/>
    <property type="match status" value="1"/>
</dbReference>
<evidence type="ECO:0000313" key="10">
    <source>
        <dbReference type="EMBL" id="GAN65641.1"/>
    </source>
</evidence>
<dbReference type="AlphaFoldDB" id="A0A252A1L0"/>
<dbReference type="GO" id="GO:0006281">
    <property type="term" value="P:DNA repair"/>
    <property type="evidence" value="ECO:0007669"/>
    <property type="project" value="UniProtKB-KW"/>
</dbReference>
<dbReference type="InterPro" id="IPR005122">
    <property type="entry name" value="Uracil-DNA_glycosylase-like"/>
</dbReference>
<evidence type="ECO:0000313" key="12">
    <source>
        <dbReference type="Proteomes" id="UP000032670"/>
    </source>
</evidence>
<proteinExistence type="predicted"/>
<dbReference type="GeneID" id="76203789"/>
<keyword evidence="6" id="KW-0411">Iron-sulfur</keyword>
<accession>A0A252A1L0</accession>
<keyword evidence="3" id="KW-0227">DNA damage</keyword>
<organism evidence="11 13">
    <name type="scientific">Acetobacter orientalis</name>
    <dbReference type="NCBI Taxonomy" id="146474"/>
    <lineage>
        <taxon>Bacteria</taxon>
        <taxon>Pseudomonadati</taxon>
        <taxon>Pseudomonadota</taxon>
        <taxon>Alphaproteobacteria</taxon>
        <taxon>Acetobacterales</taxon>
        <taxon>Acetobacteraceae</taxon>
        <taxon>Acetobacter</taxon>
    </lineage>
</organism>